<comment type="caution">
    <text evidence="3">The sequence shown here is derived from an EMBL/GenBank/DDBJ whole genome shotgun (WGS) entry which is preliminary data.</text>
</comment>
<sequence length="192" mass="21924">MTEDRNYEQEAQEQGWKPESDWNNPDKQWIDAQTFVEKGERIAGIARSKAERDKVQFENRIAKLEAANKEFGEYKDGQLARSEARNKDLLNELSRRRSQAVTDNDGEAFYKADREFQEVQDSMNAPPPSSNGGNQPNPLFDAWVINNDWYNADPALRAIADGIEGQIANEGYQGQAYYSEVTRRVKELSPDS</sequence>
<gene>
    <name evidence="3" type="ORF">LCGC14_3000520</name>
</gene>
<dbReference type="AlphaFoldDB" id="A0A0F8ZSA4"/>
<name>A0A0F8ZSA4_9ZZZZ</name>
<evidence type="ECO:0000256" key="1">
    <source>
        <dbReference type="SAM" id="Coils"/>
    </source>
</evidence>
<feature type="region of interest" description="Disordered" evidence="2">
    <location>
        <begin position="117"/>
        <end position="138"/>
    </location>
</feature>
<accession>A0A0F8ZSA4</accession>
<proteinExistence type="predicted"/>
<evidence type="ECO:0000256" key="2">
    <source>
        <dbReference type="SAM" id="MobiDB-lite"/>
    </source>
</evidence>
<dbReference type="EMBL" id="LAZR01061813">
    <property type="protein sequence ID" value="KKK62821.1"/>
    <property type="molecule type" value="Genomic_DNA"/>
</dbReference>
<feature type="non-terminal residue" evidence="3">
    <location>
        <position position="192"/>
    </location>
</feature>
<feature type="region of interest" description="Disordered" evidence="2">
    <location>
        <begin position="1"/>
        <end position="26"/>
    </location>
</feature>
<protein>
    <submittedName>
        <fullName evidence="3">Uncharacterized protein</fullName>
    </submittedName>
</protein>
<evidence type="ECO:0000313" key="3">
    <source>
        <dbReference type="EMBL" id="KKK62821.1"/>
    </source>
</evidence>
<keyword evidence="1" id="KW-0175">Coiled coil</keyword>
<feature type="coiled-coil region" evidence="1">
    <location>
        <begin position="47"/>
        <end position="99"/>
    </location>
</feature>
<organism evidence="3">
    <name type="scientific">marine sediment metagenome</name>
    <dbReference type="NCBI Taxonomy" id="412755"/>
    <lineage>
        <taxon>unclassified sequences</taxon>
        <taxon>metagenomes</taxon>
        <taxon>ecological metagenomes</taxon>
    </lineage>
</organism>
<reference evidence="3" key="1">
    <citation type="journal article" date="2015" name="Nature">
        <title>Complex archaea that bridge the gap between prokaryotes and eukaryotes.</title>
        <authorList>
            <person name="Spang A."/>
            <person name="Saw J.H."/>
            <person name="Jorgensen S.L."/>
            <person name="Zaremba-Niedzwiedzka K."/>
            <person name="Martijn J."/>
            <person name="Lind A.E."/>
            <person name="van Eijk R."/>
            <person name="Schleper C."/>
            <person name="Guy L."/>
            <person name="Ettema T.J."/>
        </authorList>
    </citation>
    <scope>NUCLEOTIDE SEQUENCE</scope>
</reference>